<dbReference type="PANTHER" id="PTHR13318:SF105">
    <property type="entry name" value="F-BOX_LRR-REPEAT PROTEIN 3"/>
    <property type="match status" value="1"/>
</dbReference>
<dbReference type="GO" id="GO:0004788">
    <property type="term" value="F:thiamine diphosphokinase activity"/>
    <property type="evidence" value="ECO:0007669"/>
    <property type="project" value="InterPro"/>
</dbReference>
<evidence type="ECO:0000313" key="7">
    <source>
        <dbReference type="EMBL" id="KNC49514.1"/>
    </source>
</evidence>
<feature type="region of interest" description="Disordered" evidence="5">
    <location>
        <begin position="666"/>
        <end position="735"/>
    </location>
</feature>
<dbReference type="GO" id="GO:0030975">
    <property type="term" value="F:thiamine binding"/>
    <property type="evidence" value="ECO:0007669"/>
    <property type="project" value="InterPro"/>
</dbReference>
<keyword evidence="2" id="KW-0547">Nucleotide-binding</keyword>
<dbReference type="Gene3D" id="3.40.50.10240">
    <property type="entry name" value="Thiamin pyrophosphokinase, catalytic domain"/>
    <property type="match status" value="1"/>
</dbReference>
<dbReference type="GO" id="GO:0016301">
    <property type="term" value="F:kinase activity"/>
    <property type="evidence" value="ECO:0007669"/>
    <property type="project" value="UniProtKB-KW"/>
</dbReference>
<evidence type="ECO:0000256" key="2">
    <source>
        <dbReference type="ARBA" id="ARBA00022741"/>
    </source>
</evidence>
<dbReference type="SMART" id="SM00983">
    <property type="entry name" value="TPK_B1_binding"/>
    <property type="match status" value="1"/>
</dbReference>
<dbReference type="InterPro" id="IPR007371">
    <property type="entry name" value="TPK_catalytic"/>
</dbReference>
<dbReference type="InterPro" id="IPR036759">
    <property type="entry name" value="TPK_catalytic_sf"/>
</dbReference>
<evidence type="ECO:0000256" key="4">
    <source>
        <dbReference type="ARBA" id="ARBA00022840"/>
    </source>
</evidence>
<keyword evidence="1" id="KW-0808">Transferase</keyword>
<dbReference type="OrthoDB" id="550575at2759"/>
<keyword evidence="3" id="KW-0418">Kinase</keyword>
<dbReference type="InterPro" id="IPR007373">
    <property type="entry name" value="Thiamin_PyroPKinase_B1-bd"/>
</dbReference>
<name>A0A0L0DAY5_THETB</name>
<organism evidence="7 8">
    <name type="scientific">Thecamonas trahens ATCC 50062</name>
    <dbReference type="NCBI Taxonomy" id="461836"/>
    <lineage>
        <taxon>Eukaryota</taxon>
        <taxon>Apusozoa</taxon>
        <taxon>Apusomonadida</taxon>
        <taxon>Apusomonadidae</taxon>
        <taxon>Thecamonas</taxon>
    </lineage>
</organism>
<feature type="compositionally biased region" description="Basic and acidic residues" evidence="5">
    <location>
        <begin position="709"/>
        <end position="732"/>
    </location>
</feature>
<evidence type="ECO:0000256" key="1">
    <source>
        <dbReference type="ARBA" id="ARBA00022679"/>
    </source>
</evidence>
<dbReference type="PANTHER" id="PTHR13318">
    <property type="entry name" value="PARTNER OF PAIRED, ISOFORM B-RELATED"/>
    <property type="match status" value="1"/>
</dbReference>
<dbReference type="GeneID" id="25569800"/>
<evidence type="ECO:0000259" key="6">
    <source>
        <dbReference type="SMART" id="SM00983"/>
    </source>
</evidence>
<dbReference type="Proteomes" id="UP000054408">
    <property type="component" value="Unassembled WGS sequence"/>
</dbReference>
<sequence>MERVRKITIGLGSPPMSARVHMEAVDDNAVRVMASLCPYLTAIELHGCDGVTNAGLLALAHGAEMLERVSLPSGRNITAKGLAALAACRSLKEVRISWAEHLGDDALEALAECTSLTTISLDACTGVGDAGVAALASGCGSALTSITLSGCDQVADGGLQALADGCPRVTSAGIIALADSCPQLTAVDVSDCERVGDEALAALAIGCPRLETLRVAMCPSVSAAGLRKVVDGCSALRVLDVTDCARIDDEALAVLGGCRALAHLDLSRCTQITGSGLAALAHGSAALAKISLEGCTQVCDAVLDVVARSLPSVTALDLTDCHQVTDNGVEALASGCPGLVDVNLTACAKVTDQGIISVADGCSGLERISFLQCPLVTDASVRALLVLKRITPRLVYTLPVVIVGAGELNLETLDQFLAAAGDERCGAVDEASSTRHGERVAIVAVDGGMDAIAQARPHLAVDALVGDLDSVSDAAEWKAAGVRVVGLTEQDTTDCHKVLRVVHAPLALMVGFEGRRVDHLLAALSAVASAEQRAVMAVGTDLAFRLPAADSGESFAIDLPPTTRFSLFPLGHVAGLVSTGLQWPLDGIVFAPAGMLGTSNAVVAGSDSVGTLAQDDGQAVTVRITATEATGPMLVILGLAHLDAAMSLCNRPHSTTMLSLSDAASANSSDADANVDEYDNARSDDMQSDSGSGKDKRKRMRKGKNKSKRGQEQKQKHARDADADAEAGDRRSVPHVPSAMAADPAAMAAKPIAASAFVMVEPAAVAAAAASTASDASSSDESTSSEKPPRKRTRKSVTSRRTSDAATAQAHMHLLSEIAGPYFGDCGLVPGVEIAPAQSQGGERPRVIGLSQFHIAPHLVPNLSVPFTLEFSASYPSGQPAFSYRISTHPAAHPAP</sequence>
<dbReference type="SUPFAM" id="SSF63999">
    <property type="entry name" value="Thiamin pyrophosphokinase, catalytic domain"/>
    <property type="match status" value="1"/>
</dbReference>
<dbReference type="SMART" id="SM00367">
    <property type="entry name" value="LRR_CC"/>
    <property type="match status" value="11"/>
</dbReference>
<dbReference type="GO" id="GO:0031146">
    <property type="term" value="P:SCF-dependent proteasomal ubiquitin-dependent protein catabolic process"/>
    <property type="evidence" value="ECO:0007669"/>
    <property type="project" value="TreeGrafter"/>
</dbReference>
<keyword evidence="4" id="KW-0067">ATP-binding</keyword>
<feature type="domain" description="Thiamin pyrophosphokinase thiamin-binding" evidence="6">
    <location>
        <begin position="552"/>
        <end position="620"/>
    </location>
</feature>
<dbReference type="AlphaFoldDB" id="A0A0L0DAY5"/>
<dbReference type="GO" id="GO:0019005">
    <property type="term" value="C:SCF ubiquitin ligase complex"/>
    <property type="evidence" value="ECO:0007669"/>
    <property type="project" value="TreeGrafter"/>
</dbReference>
<protein>
    <recommendedName>
        <fullName evidence="6">Thiamin pyrophosphokinase thiamin-binding domain-containing protein</fullName>
    </recommendedName>
</protein>
<feature type="compositionally biased region" description="Basic residues" evidence="5">
    <location>
        <begin position="695"/>
        <end position="708"/>
    </location>
</feature>
<dbReference type="eggNOG" id="KOG4341">
    <property type="taxonomic scope" value="Eukaryota"/>
</dbReference>
<dbReference type="GO" id="GO:0005524">
    <property type="term" value="F:ATP binding"/>
    <property type="evidence" value="ECO:0007669"/>
    <property type="project" value="UniProtKB-KW"/>
</dbReference>
<accession>A0A0L0DAY5</accession>
<evidence type="ECO:0000256" key="3">
    <source>
        <dbReference type="ARBA" id="ARBA00022777"/>
    </source>
</evidence>
<gene>
    <name evidence="7" type="ORF">AMSG_11885</name>
</gene>
<feature type="region of interest" description="Disordered" evidence="5">
    <location>
        <begin position="771"/>
        <end position="805"/>
    </location>
</feature>
<proteinExistence type="predicted"/>
<dbReference type="InterPro" id="IPR036371">
    <property type="entry name" value="TPK_B1-bd_sf"/>
</dbReference>
<dbReference type="EMBL" id="GL349456">
    <property type="protein sequence ID" value="KNC49514.1"/>
    <property type="molecule type" value="Genomic_DNA"/>
</dbReference>
<reference evidence="7 8" key="1">
    <citation type="submission" date="2010-05" db="EMBL/GenBank/DDBJ databases">
        <title>The Genome Sequence of Thecamonas trahens ATCC 50062.</title>
        <authorList>
            <consortium name="The Broad Institute Genome Sequencing Platform"/>
            <person name="Russ C."/>
            <person name="Cuomo C."/>
            <person name="Shea T."/>
            <person name="Young S.K."/>
            <person name="Zeng Q."/>
            <person name="Koehrsen M."/>
            <person name="Haas B."/>
            <person name="Borodovsky M."/>
            <person name="Guigo R."/>
            <person name="Alvarado L."/>
            <person name="Berlin A."/>
            <person name="Bochicchio J."/>
            <person name="Borenstein D."/>
            <person name="Chapman S."/>
            <person name="Chen Z."/>
            <person name="Freedman E."/>
            <person name="Gellesch M."/>
            <person name="Goldberg J."/>
            <person name="Griggs A."/>
            <person name="Gujja S."/>
            <person name="Heilman E."/>
            <person name="Heiman D."/>
            <person name="Hepburn T."/>
            <person name="Howarth C."/>
            <person name="Jen D."/>
            <person name="Larson L."/>
            <person name="Mehta T."/>
            <person name="Park D."/>
            <person name="Pearson M."/>
            <person name="Roberts A."/>
            <person name="Saif S."/>
            <person name="Shenoy N."/>
            <person name="Sisk P."/>
            <person name="Stolte C."/>
            <person name="Sykes S."/>
            <person name="Thomson T."/>
            <person name="Walk T."/>
            <person name="White J."/>
            <person name="Yandava C."/>
            <person name="Burger G."/>
            <person name="Gray M.W."/>
            <person name="Holland P.W.H."/>
            <person name="King N."/>
            <person name="Lang F.B.F."/>
            <person name="Roger A.J."/>
            <person name="Ruiz-Trillo I."/>
            <person name="Lander E."/>
            <person name="Nusbaum C."/>
        </authorList>
    </citation>
    <scope>NUCLEOTIDE SEQUENCE [LARGE SCALE GENOMIC DNA]</scope>
    <source>
        <strain evidence="7 8">ATCC 50062</strain>
    </source>
</reference>
<evidence type="ECO:0000313" key="8">
    <source>
        <dbReference type="Proteomes" id="UP000054408"/>
    </source>
</evidence>
<dbReference type="GO" id="GO:0009229">
    <property type="term" value="P:thiamine diphosphate biosynthetic process"/>
    <property type="evidence" value="ECO:0007669"/>
    <property type="project" value="InterPro"/>
</dbReference>
<dbReference type="Gene3D" id="3.80.10.10">
    <property type="entry name" value="Ribonuclease Inhibitor"/>
    <property type="match status" value="4"/>
</dbReference>
<feature type="compositionally biased region" description="Basic residues" evidence="5">
    <location>
        <begin position="789"/>
        <end position="798"/>
    </location>
</feature>
<evidence type="ECO:0000256" key="5">
    <source>
        <dbReference type="SAM" id="MobiDB-lite"/>
    </source>
</evidence>
<dbReference type="SUPFAM" id="SSF52047">
    <property type="entry name" value="RNI-like"/>
    <property type="match status" value="1"/>
</dbReference>
<dbReference type="Pfam" id="PF25372">
    <property type="entry name" value="DUF7885"/>
    <property type="match status" value="2"/>
</dbReference>
<dbReference type="Pfam" id="PF04265">
    <property type="entry name" value="TPK_B1_binding"/>
    <property type="match status" value="1"/>
</dbReference>
<dbReference type="InterPro" id="IPR032675">
    <property type="entry name" value="LRR_dom_sf"/>
</dbReference>
<dbReference type="InterPro" id="IPR006553">
    <property type="entry name" value="Leu-rich_rpt_Cys-con_subtyp"/>
</dbReference>
<feature type="compositionally biased region" description="Low complexity" evidence="5">
    <location>
        <begin position="771"/>
        <end position="786"/>
    </location>
</feature>
<keyword evidence="8" id="KW-1185">Reference proteome</keyword>
<dbReference type="Pfam" id="PF04263">
    <property type="entry name" value="TPK_catalytic"/>
    <property type="match status" value="1"/>
</dbReference>
<dbReference type="RefSeq" id="XP_013757759.1">
    <property type="nucleotide sequence ID" value="XM_013902305.1"/>
</dbReference>
<dbReference type="SUPFAM" id="SSF63862">
    <property type="entry name" value="Thiamin pyrophosphokinase, substrate-binding domain"/>
    <property type="match status" value="1"/>
</dbReference>
<dbReference type="InterPro" id="IPR057207">
    <property type="entry name" value="FBXL15_LRR"/>
</dbReference>